<dbReference type="PANTHER" id="PTHR35891:SF3">
    <property type="entry name" value="THIOL:DISULFIDE INTERCHANGE PROTEIN DSBL"/>
    <property type="match status" value="1"/>
</dbReference>
<dbReference type="PANTHER" id="PTHR35891">
    <property type="entry name" value="THIOL:DISULFIDE INTERCHANGE PROTEIN DSBA"/>
    <property type="match status" value="1"/>
</dbReference>
<evidence type="ECO:0000313" key="1">
    <source>
        <dbReference type="EMBL" id="QXQ15491.1"/>
    </source>
</evidence>
<dbReference type="InterPro" id="IPR050824">
    <property type="entry name" value="Thiol_disulfide_DsbA"/>
</dbReference>
<name>A0ABX8SDI5_9ACTN</name>
<reference evidence="1" key="1">
    <citation type="submission" date="2021-07" db="EMBL/GenBank/DDBJ databases">
        <title>Candidatus Kaistella beijingensis sp. nov. isolated from a municipal wastewater treatment plant is involved in sludge foaming.</title>
        <authorList>
            <person name="Song Y."/>
            <person name="Liu S.-J."/>
        </authorList>
    </citation>
    <scope>NUCLEOTIDE SEQUENCE</scope>
    <source>
        <strain evidence="1">DSM 43998</strain>
    </source>
</reference>
<accession>A0ABX8SDI5</accession>
<protein>
    <submittedName>
        <fullName evidence="1">Uncharacterized protein</fullName>
    </submittedName>
</protein>
<evidence type="ECO:0000313" key="2">
    <source>
        <dbReference type="Proteomes" id="UP000887023"/>
    </source>
</evidence>
<gene>
    <name evidence="1" type="ORF">KV203_09450</name>
</gene>
<dbReference type="SUPFAM" id="SSF52833">
    <property type="entry name" value="Thioredoxin-like"/>
    <property type="match status" value="1"/>
</dbReference>
<organism evidence="1 2">
    <name type="scientific">Skermania pinensis</name>
    <dbReference type="NCBI Taxonomy" id="39122"/>
    <lineage>
        <taxon>Bacteria</taxon>
        <taxon>Bacillati</taxon>
        <taxon>Actinomycetota</taxon>
        <taxon>Actinomycetes</taxon>
        <taxon>Mycobacteriales</taxon>
        <taxon>Gordoniaceae</taxon>
        <taxon>Skermania</taxon>
    </lineage>
</organism>
<dbReference type="RefSeq" id="WP_066468232.1">
    <property type="nucleotide sequence ID" value="NZ_CBCRUZ010000001.1"/>
</dbReference>
<keyword evidence="2" id="KW-1185">Reference proteome</keyword>
<dbReference type="Gene3D" id="3.40.30.10">
    <property type="entry name" value="Glutaredoxin"/>
    <property type="match status" value="1"/>
</dbReference>
<proteinExistence type="predicted"/>
<dbReference type="InterPro" id="IPR036249">
    <property type="entry name" value="Thioredoxin-like_sf"/>
</dbReference>
<sequence length="193" mass="21042">MSDQATARTGYVVLDPPVPVRTDGPPVVVEFFWYASAASLAWQQEFRKWLAAAGPVQYRRVPVNLDPRPTSLLSYGPHQRLYYSLEVLGLLDLLHERALNELQTAKLATDASTVDWAVYQGVDRGSLRAVMGSIEVSAKCNAATQMTEQYQIDAPAQIAVGGRYVTGPAMLGGAARVAPVLDALLTLVKQQRD</sequence>
<dbReference type="EMBL" id="CP079105">
    <property type="protein sequence ID" value="QXQ15491.1"/>
    <property type="molecule type" value="Genomic_DNA"/>
</dbReference>
<dbReference type="Proteomes" id="UP000887023">
    <property type="component" value="Chromosome"/>
</dbReference>